<dbReference type="CDD" id="cd16936">
    <property type="entry name" value="HATPase_RsbW-like"/>
    <property type="match status" value="1"/>
</dbReference>
<keyword evidence="1" id="KW-0723">Serine/threonine-protein kinase</keyword>
<feature type="domain" description="Histidine kinase/HSP90-like ATPase" evidence="3">
    <location>
        <begin position="21"/>
        <end position="128"/>
    </location>
</feature>
<dbReference type="SUPFAM" id="SSF55874">
    <property type="entry name" value="ATPase domain of HSP90 chaperone/DNA topoisomerase II/histidine kinase"/>
    <property type="match status" value="1"/>
</dbReference>
<evidence type="ECO:0000256" key="1">
    <source>
        <dbReference type="ARBA" id="ARBA00022527"/>
    </source>
</evidence>
<feature type="region of interest" description="Disordered" evidence="2">
    <location>
        <begin position="134"/>
        <end position="154"/>
    </location>
</feature>
<keyword evidence="4" id="KW-0547">Nucleotide-binding</keyword>
<organism evidence="4 5">
    <name type="scientific">Actinomadura yumaensis</name>
    <dbReference type="NCBI Taxonomy" id="111807"/>
    <lineage>
        <taxon>Bacteria</taxon>
        <taxon>Bacillati</taxon>
        <taxon>Actinomycetota</taxon>
        <taxon>Actinomycetes</taxon>
        <taxon>Streptosporangiales</taxon>
        <taxon>Thermomonosporaceae</taxon>
        <taxon>Actinomadura</taxon>
    </lineage>
</organism>
<evidence type="ECO:0000256" key="2">
    <source>
        <dbReference type="SAM" id="MobiDB-lite"/>
    </source>
</evidence>
<dbReference type="RefSeq" id="WP_378046178.1">
    <property type="nucleotide sequence ID" value="NZ_JBHSXE010000001.1"/>
</dbReference>
<dbReference type="InterPro" id="IPR036890">
    <property type="entry name" value="HATPase_C_sf"/>
</dbReference>
<keyword evidence="1" id="KW-0808">Transferase</keyword>
<sequence length="154" mass="16486">MRLNPDVLDRPYYSLALRPADAAVRVARELLKAALAEWDASHLADDAALVASELVTNAVRCARSVVMTVRAGDAGRITLEVWDDSPEPPVPRGDDPTGGCGRGLVIVEALADVWGWGPADGGKCVWAVLGTHGTERTERTERTDGREGAGQERE</sequence>
<dbReference type="InterPro" id="IPR050267">
    <property type="entry name" value="Anti-sigma-factor_SerPK"/>
</dbReference>
<protein>
    <submittedName>
        <fullName evidence="4">ATP-binding protein</fullName>
    </submittedName>
</protein>
<dbReference type="Gene3D" id="3.30.565.10">
    <property type="entry name" value="Histidine kinase-like ATPase, C-terminal domain"/>
    <property type="match status" value="1"/>
</dbReference>
<reference evidence="5" key="1">
    <citation type="journal article" date="2019" name="Int. J. Syst. Evol. Microbiol.">
        <title>The Global Catalogue of Microorganisms (GCM) 10K type strain sequencing project: providing services to taxonomists for standard genome sequencing and annotation.</title>
        <authorList>
            <consortium name="The Broad Institute Genomics Platform"/>
            <consortium name="The Broad Institute Genome Sequencing Center for Infectious Disease"/>
            <person name="Wu L."/>
            <person name="Ma J."/>
        </authorList>
    </citation>
    <scope>NUCLEOTIDE SEQUENCE [LARGE SCALE GENOMIC DNA]</scope>
    <source>
        <strain evidence="5">JCM 3369</strain>
    </source>
</reference>
<dbReference type="EMBL" id="JBHSXS010000037">
    <property type="protein sequence ID" value="MFC6885441.1"/>
    <property type="molecule type" value="Genomic_DNA"/>
</dbReference>
<dbReference type="PANTHER" id="PTHR35526:SF3">
    <property type="entry name" value="ANTI-SIGMA-F FACTOR RSBW"/>
    <property type="match status" value="1"/>
</dbReference>
<dbReference type="PANTHER" id="PTHR35526">
    <property type="entry name" value="ANTI-SIGMA-F FACTOR RSBW-RELATED"/>
    <property type="match status" value="1"/>
</dbReference>
<evidence type="ECO:0000259" key="3">
    <source>
        <dbReference type="Pfam" id="PF13581"/>
    </source>
</evidence>
<name>A0ABW2CXY1_9ACTN</name>
<dbReference type="GO" id="GO:0005524">
    <property type="term" value="F:ATP binding"/>
    <property type="evidence" value="ECO:0007669"/>
    <property type="project" value="UniProtKB-KW"/>
</dbReference>
<keyword evidence="4" id="KW-0067">ATP-binding</keyword>
<evidence type="ECO:0000313" key="4">
    <source>
        <dbReference type="EMBL" id="MFC6885441.1"/>
    </source>
</evidence>
<gene>
    <name evidence="4" type="ORF">ACFQKB_37175</name>
</gene>
<keyword evidence="5" id="KW-1185">Reference proteome</keyword>
<dbReference type="Pfam" id="PF13581">
    <property type="entry name" value="HATPase_c_2"/>
    <property type="match status" value="1"/>
</dbReference>
<accession>A0ABW2CXY1</accession>
<dbReference type="Proteomes" id="UP001596380">
    <property type="component" value="Unassembled WGS sequence"/>
</dbReference>
<evidence type="ECO:0000313" key="5">
    <source>
        <dbReference type="Proteomes" id="UP001596380"/>
    </source>
</evidence>
<comment type="caution">
    <text evidence="4">The sequence shown here is derived from an EMBL/GenBank/DDBJ whole genome shotgun (WGS) entry which is preliminary data.</text>
</comment>
<proteinExistence type="predicted"/>
<dbReference type="InterPro" id="IPR003594">
    <property type="entry name" value="HATPase_dom"/>
</dbReference>
<keyword evidence="1" id="KW-0418">Kinase</keyword>